<evidence type="ECO:0000256" key="3">
    <source>
        <dbReference type="ARBA" id="ARBA00023295"/>
    </source>
</evidence>
<dbReference type="Gene3D" id="2.60.40.1500">
    <property type="entry name" value="Glycosyl hydrolase domain, family 39"/>
    <property type="match status" value="1"/>
</dbReference>
<dbReference type="InterPro" id="IPR017853">
    <property type="entry name" value="GH"/>
</dbReference>
<dbReference type="PRINTS" id="PR00745">
    <property type="entry name" value="GLHYDRLASE39"/>
</dbReference>
<sequence>MKRNIILLVVLLNLTNGALFGQSAISESASTDRIIKADYNKTAGKLNTMFKECIGAGRANEGLRADWQQQLAMTKQECDFKYIRMHGLLSDDMAVYREDAKGNPEYNYQYIDVLYDYILSIKMKPFVELGFMPSALASGPETIFWWKGNVTPPKDYKKWEDLIRNLTQHFKERYGDEEVKTWYFEVWNEPNLTPGFWTGTQEEYFKLYEYAARGIKSVNPAYKVGGPATAGAGWVPETIEFATKNNVPLDFISTHTYGVKQGFLDEFGTTGTVLNKEESSISGDVIKSRKQISNSAKPNLELHYTEWSSSYTPADPIHDSYHSAAYILQKLKQVGDAANSMSYWVFTDIFEEPGPRFTPFHGGFGLLNTQGIKKPAYFSYSFLNKLGETELQNKDTSSWATKNSKGDIQLLFWDFTNTHPGDSVNNQSYYIKDLPSKPKGSVKIEISGLQKGKYILEIYKTGYKSNDAFTDYLAMGKPNQLTKQEVSTLKEKNNGAVMATEKVTINATGIYSKDFKINENDVVLLNLIKQ</sequence>
<keyword evidence="3 6" id="KW-0326">Glycosidase</keyword>
<protein>
    <submittedName>
        <fullName evidence="6">Xylan 1,4-beta-xylosidase</fullName>
        <ecNumber evidence="6">3.2.1.37</ecNumber>
    </submittedName>
</protein>
<comment type="caution">
    <text evidence="6">The sequence shown here is derived from an EMBL/GenBank/DDBJ whole genome shotgun (WGS) entry which is preliminary data.</text>
</comment>
<comment type="similarity">
    <text evidence="1">Belongs to the glycosyl hydrolase 39 family.</text>
</comment>
<accession>A0ABU1Y5P3</accession>
<dbReference type="InterPro" id="IPR049165">
    <property type="entry name" value="GH39_as"/>
</dbReference>
<gene>
    <name evidence="6" type="ORF">J2W48_001485</name>
</gene>
<name>A0ABU1Y5P3_9FLAO</name>
<dbReference type="EMBL" id="JAVDWQ010000004">
    <property type="protein sequence ID" value="MDR7209547.1"/>
    <property type="molecule type" value="Genomic_DNA"/>
</dbReference>
<dbReference type="InterPro" id="IPR051923">
    <property type="entry name" value="Glycosyl_Hydrolase_39"/>
</dbReference>
<dbReference type="Pfam" id="PF01229">
    <property type="entry name" value="Glyco_hydro_39"/>
    <property type="match status" value="1"/>
</dbReference>
<evidence type="ECO:0000256" key="1">
    <source>
        <dbReference type="ARBA" id="ARBA00008875"/>
    </source>
</evidence>
<dbReference type="GO" id="GO:0009044">
    <property type="term" value="F:xylan 1,4-beta-xylosidase activity"/>
    <property type="evidence" value="ECO:0007669"/>
    <property type="project" value="UniProtKB-EC"/>
</dbReference>
<dbReference type="InterPro" id="IPR000514">
    <property type="entry name" value="Glyco_hydro_39"/>
</dbReference>
<feature type="chain" id="PRO_5046432287" evidence="4">
    <location>
        <begin position="21"/>
        <end position="530"/>
    </location>
</feature>
<keyword evidence="7" id="KW-1185">Reference proteome</keyword>
<proteinExistence type="inferred from homology"/>
<dbReference type="Gene3D" id="3.20.20.80">
    <property type="entry name" value="Glycosidases"/>
    <property type="match status" value="1"/>
</dbReference>
<dbReference type="InterPro" id="IPR049166">
    <property type="entry name" value="GH39_cat"/>
</dbReference>
<evidence type="ECO:0000313" key="6">
    <source>
        <dbReference type="EMBL" id="MDR7209547.1"/>
    </source>
</evidence>
<keyword evidence="4" id="KW-0732">Signal</keyword>
<evidence type="ECO:0000256" key="2">
    <source>
        <dbReference type="ARBA" id="ARBA00022801"/>
    </source>
</evidence>
<reference evidence="6 7" key="1">
    <citation type="submission" date="2023-07" db="EMBL/GenBank/DDBJ databases">
        <title>Sorghum-associated microbial communities from plants grown in Nebraska, USA.</title>
        <authorList>
            <person name="Schachtman D."/>
        </authorList>
    </citation>
    <scope>NUCLEOTIDE SEQUENCE [LARGE SCALE GENOMIC DNA]</scope>
    <source>
        <strain evidence="6 7">4129</strain>
    </source>
</reference>
<feature type="signal peptide" evidence="4">
    <location>
        <begin position="1"/>
        <end position="20"/>
    </location>
</feature>
<evidence type="ECO:0000313" key="7">
    <source>
        <dbReference type="Proteomes" id="UP001269081"/>
    </source>
</evidence>
<dbReference type="Proteomes" id="UP001269081">
    <property type="component" value="Unassembled WGS sequence"/>
</dbReference>
<evidence type="ECO:0000256" key="4">
    <source>
        <dbReference type="SAM" id="SignalP"/>
    </source>
</evidence>
<dbReference type="PANTHER" id="PTHR12631:SF10">
    <property type="entry name" value="BETA-XYLOSIDASE-LIKE PROTEIN-RELATED"/>
    <property type="match status" value="1"/>
</dbReference>
<dbReference type="EC" id="3.2.1.37" evidence="6"/>
<dbReference type="PROSITE" id="PS01027">
    <property type="entry name" value="GLYCOSYL_HYDROL_F39"/>
    <property type="match status" value="1"/>
</dbReference>
<organism evidence="6 7">
    <name type="scientific">Flavobacterium piscis</name>
    <dbReference type="NCBI Taxonomy" id="1114874"/>
    <lineage>
        <taxon>Bacteria</taxon>
        <taxon>Pseudomonadati</taxon>
        <taxon>Bacteroidota</taxon>
        <taxon>Flavobacteriia</taxon>
        <taxon>Flavobacteriales</taxon>
        <taxon>Flavobacteriaceae</taxon>
        <taxon>Flavobacterium</taxon>
    </lineage>
</organism>
<dbReference type="SUPFAM" id="SSF51011">
    <property type="entry name" value="Glycosyl hydrolase domain"/>
    <property type="match status" value="1"/>
</dbReference>
<feature type="domain" description="Glycosyl hydrolases family 39 N-terminal catalytic" evidence="5">
    <location>
        <begin position="35"/>
        <end position="496"/>
    </location>
</feature>
<keyword evidence="2 6" id="KW-0378">Hydrolase</keyword>
<dbReference type="SUPFAM" id="SSF51445">
    <property type="entry name" value="(Trans)glycosidases"/>
    <property type="match status" value="1"/>
</dbReference>
<evidence type="ECO:0000259" key="5">
    <source>
        <dbReference type="Pfam" id="PF01229"/>
    </source>
</evidence>
<dbReference type="RefSeq" id="WP_310279896.1">
    <property type="nucleotide sequence ID" value="NZ_JAVDWQ010000004.1"/>
</dbReference>
<dbReference type="PANTHER" id="PTHR12631">
    <property type="entry name" value="ALPHA-L-IDURONIDASE"/>
    <property type="match status" value="1"/>
</dbReference>